<evidence type="ECO:0000259" key="1">
    <source>
        <dbReference type="Pfam" id="PF01370"/>
    </source>
</evidence>
<name>A0A1H4UVT8_9PSED</name>
<gene>
    <name evidence="2" type="ORF">SAMN05216178_4617</name>
</gene>
<feature type="domain" description="NAD-dependent epimerase/dehydratase" evidence="1">
    <location>
        <begin position="3"/>
        <end position="221"/>
    </location>
</feature>
<dbReference type="AlphaFoldDB" id="A0A1H4UVT8"/>
<keyword evidence="3" id="KW-1185">Reference proteome</keyword>
<dbReference type="RefSeq" id="WP_092317790.1">
    <property type="nucleotide sequence ID" value="NZ_FNTJ01000002.1"/>
</dbReference>
<protein>
    <submittedName>
        <fullName evidence="2">Nucleoside-diphosphate-sugar epimerase</fullName>
    </submittedName>
</protein>
<reference evidence="3" key="1">
    <citation type="submission" date="2016-10" db="EMBL/GenBank/DDBJ databases">
        <authorList>
            <person name="Varghese N."/>
            <person name="Submissions S."/>
        </authorList>
    </citation>
    <scope>NUCLEOTIDE SEQUENCE [LARGE SCALE GENOMIC DNA]</scope>
    <source>
        <strain evidence="3">DSM 9751</strain>
    </source>
</reference>
<dbReference type="SUPFAM" id="SSF51735">
    <property type="entry name" value="NAD(P)-binding Rossmann-fold domains"/>
    <property type="match status" value="1"/>
</dbReference>
<organism evidence="2 3">
    <name type="scientific">Pseudomonas saponiphila</name>
    <dbReference type="NCBI Taxonomy" id="556534"/>
    <lineage>
        <taxon>Bacteria</taxon>
        <taxon>Pseudomonadati</taxon>
        <taxon>Pseudomonadota</taxon>
        <taxon>Gammaproteobacteria</taxon>
        <taxon>Pseudomonadales</taxon>
        <taxon>Pseudomonadaceae</taxon>
        <taxon>Pseudomonas</taxon>
    </lineage>
</organism>
<dbReference type="Proteomes" id="UP000198982">
    <property type="component" value="Unassembled WGS sequence"/>
</dbReference>
<evidence type="ECO:0000313" key="2">
    <source>
        <dbReference type="EMBL" id="SEC72341.1"/>
    </source>
</evidence>
<dbReference type="Pfam" id="PF01370">
    <property type="entry name" value="Epimerase"/>
    <property type="match status" value="1"/>
</dbReference>
<proteinExistence type="predicted"/>
<dbReference type="Gene3D" id="3.40.50.720">
    <property type="entry name" value="NAD(P)-binding Rossmann-like Domain"/>
    <property type="match status" value="1"/>
</dbReference>
<sequence>MKILVTGGTGFIGRHLVWKLAAEGCQVQFSGRNPEAAAEVIAHSPAPVHWLPLEHGSPLAKRQLADASQEHDAIVHCAALSSPWGSPQAFARANLDSTAEVIHACDKNRIPRLVHISTPSLYFDFSDRLGIREDQPLPPPVNDYARSKAQAETLLGAAGLPECVILRPRAVFGPWDATLMPRLLRVMQRGSIPLMRGGRAQLDLTCVDNLVHAVWLALTQPLPRPLCVYNLSNATPLAFRDLLQQLAEHFQLPLRTRRLPWPLVHGVAHLLELKARLGSGAEPLITRYGAGVLAFSQTLDISAIQRELGYRPVISQEQGILQHAQWWRDQLRQRP</sequence>
<dbReference type="InterPro" id="IPR001509">
    <property type="entry name" value="Epimerase_deHydtase"/>
</dbReference>
<dbReference type="InterPro" id="IPR051783">
    <property type="entry name" value="NAD(P)-dependent_oxidoreduct"/>
</dbReference>
<evidence type="ECO:0000313" key="3">
    <source>
        <dbReference type="Proteomes" id="UP000198982"/>
    </source>
</evidence>
<dbReference type="PANTHER" id="PTHR48079">
    <property type="entry name" value="PROTEIN YEEZ"/>
    <property type="match status" value="1"/>
</dbReference>
<dbReference type="InterPro" id="IPR036291">
    <property type="entry name" value="NAD(P)-bd_dom_sf"/>
</dbReference>
<accession>A0A1H4UVT8</accession>
<dbReference type="EMBL" id="FNTJ01000002">
    <property type="protein sequence ID" value="SEC72341.1"/>
    <property type="molecule type" value="Genomic_DNA"/>
</dbReference>
<dbReference type="GO" id="GO:0005737">
    <property type="term" value="C:cytoplasm"/>
    <property type="evidence" value="ECO:0007669"/>
    <property type="project" value="TreeGrafter"/>
</dbReference>
<dbReference type="PANTHER" id="PTHR48079:SF6">
    <property type="entry name" value="NAD(P)-BINDING DOMAIN-CONTAINING PROTEIN-RELATED"/>
    <property type="match status" value="1"/>
</dbReference>
<dbReference type="GO" id="GO:0004029">
    <property type="term" value="F:aldehyde dehydrogenase (NAD+) activity"/>
    <property type="evidence" value="ECO:0007669"/>
    <property type="project" value="TreeGrafter"/>
</dbReference>